<dbReference type="Proteomes" id="UP000288216">
    <property type="component" value="Unassembled WGS sequence"/>
</dbReference>
<sequence length="83" mass="9530">MAQTSSSTEGTHRQSVRCQKKSDILRGSEFNRANCEGGCYELEGQRHTLNTFRYRELDFHHGHLKQEQGLFLVGTHGCSDFLR</sequence>
<accession>A0A401P6B2</accession>
<dbReference type="EMBL" id="BFAA01007251">
    <property type="protein sequence ID" value="GCB68691.1"/>
    <property type="molecule type" value="Genomic_DNA"/>
</dbReference>
<proteinExistence type="predicted"/>
<gene>
    <name evidence="1" type="ORF">scyTo_0013860</name>
</gene>
<dbReference type="AlphaFoldDB" id="A0A401P6B2"/>
<organism evidence="1 2">
    <name type="scientific">Scyliorhinus torazame</name>
    <name type="common">Cloudy catshark</name>
    <name type="synonym">Catulus torazame</name>
    <dbReference type="NCBI Taxonomy" id="75743"/>
    <lineage>
        <taxon>Eukaryota</taxon>
        <taxon>Metazoa</taxon>
        <taxon>Chordata</taxon>
        <taxon>Craniata</taxon>
        <taxon>Vertebrata</taxon>
        <taxon>Chondrichthyes</taxon>
        <taxon>Elasmobranchii</taxon>
        <taxon>Galeomorphii</taxon>
        <taxon>Galeoidea</taxon>
        <taxon>Carcharhiniformes</taxon>
        <taxon>Scyliorhinidae</taxon>
        <taxon>Scyliorhinus</taxon>
    </lineage>
</organism>
<evidence type="ECO:0000313" key="2">
    <source>
        <dbReference type="Proteomes" id="UP000288216"/>
    </source>
</evidence>
<evidence type="ECO:0000313" key="1">
    <source>
        <dbReference type="EMBL" id="GCB68691.1"/>
    </source>
</evidence>
<protein>
    <submittedName>
        <fullName evidence="1">Uncharacterized protein</fullName>
    </submittedName>
</protein>
<keyword evidence="2" id="KW-1185">Reference proteome</keyword>
<feature type="non-terminal residue" evidence="1">
    <location>
        <position position="83"/>
    </location>
</feature>
<comment type="caution">
    <text evidence="1">The sequence shown here is derived from an EMBL/GenBank/DDBJ whole genome shotgun (WGS) entry which is preliminary data.</text>
</comment>
<reference evidence="1 2" key="1">
    <citation type="journal article" date="2018" name="Nat. Ecol. Evol.">
        <title>Shark genomes provide insights into elasmobranch evolution and the origin of vertebrates.</title>
        <authorList>
            <person name="Hara Y"/>
            <person name="Yamaguchi K"/>
            <person name="Onimaru K"/>
            <person name="Kadota M"/>
            <person name="Koyanagi M"/>
            <person name="Keeley SD"/>
            <person name="Tatsumi K"/>
            <person name="Tanaka K"/>
            <person name="Motone F"/>
            <person name="Kageyama Y"/>
            <person name="Nozu R"/>
            <person name="Adachi N"/>
            <person name="Nishimura O"/>
            <person name="Nakagawa R"/>
            <person name="Tanegashima C"/>
            <person name="Kiyatake I"/>
            <person name="Matsumoto R"/>
            <person name="Murakumo K"/>
            <person name="Nishida K"/>
            <person name="Terakita A"/>
            <person name="Kuratani S"/>
            <person name="Sato K"/>
            <person name="Hyodo S Kuraku.S."/>
        </authorList>
    </citation>
    <scope>NUCLEOTIDE SEQUENCE [LARGE SCALE GENOMIC DNA]</scope>
</reference>
<name>A0A401P6B2_SCYTO</name>